<reference evidence="1 2" key="1">
    <citation type="submission" date="2020-09" db="EMBL/GenBank/DDBJ databases">
        <title>Genome seq and assembly of Chryseobacterium sp.</title>
        <authorList>
            <person name="Chhetri G."/>
        </authorList>
    </citation>
    <scope>NUCLEOTIDE SEQUENCE [LARGE SCALE GENOMIC DNA]</scope>
    <source>
        <strain evidence="1 2">GCR10</strain>
    </source>
</reference>
<dbReference type="EMBL" id="JACYFS010000008">
    <property type="protein sequence ID" value="MBD8084324.1"/>
    <property type="molecule type" value="Genomic_DNA"/>
</dbReference>
<keyword evidence="2" id="KW-1185">Reference proteome</keyword>
<evidence type="ECO:0000313" key="2">
    <source>
        <dbReference type="Proteomes" id="UP000637299"/>
    </source>
</evidence>
<evidence type="ECO:0000313" key="1">
    <source>
        <dbReference type="EMBL" id="MBD8084324.1"/>
    </source>
</evidence>
<comment type="caution">
    <text evidence="1">The sequence shown here is derived from an EMBL/GenBank/DDBJ whole genome shotgun (WGS) entry which is preliminary data.</text>
</comment>
<evidence type="ECO:0008006" key="3">
    <source>
        <dbReference type="Google" id="ProtNLM"/>
    </source>
</evidence>
<organism evidence="1 2">
    <name type="scientific">Chryseobacterium caseinilyticum</name>
    <dbReference type="NCBI Taxonomy" id="2771428"/>
    <lineage>
        <taxon>Bacteria</taxon>
        <taxon>Pseudomonadati</taxon>
        <taxon>Bacteroidota</taxon>
        <taxon>Flavobacteriia</taxon>
        <taxon>Flavobacteriales</taxon>
        <taxon>Weeksellaceae</taxon>
        <taxon>Chryseobacterium group</taxon>
        <taxon>Chryseobacterium</taxon>
    </lineage>
</organism>
<gene>
    <name evidence="1" type="ORF">IC610_18100</name>
</gene>
<name>A0ABR8ZGA7_9FLAO</name>
<dbReference type="SUPFAM" id="SSF52266">
    <property type="entry name" value="SGNH hydrolase"/>
    <property type="match status" value="1"/>
</dbReference>
<sequence>MSLSIFSFSMKKFLQKISVYLLGIIVLHAVLGSYADGNTDDNYMHFAVPKPQNIIMGDSRGSQAVVSGVLGDKLSGKFDNFSLNIVQSPYGKIYFEALKKKIDPETKEGIFILTVDPWNLALHNRVKNEEEFPEQKSPFKSMQYYSMSPNYEYLLRNYRRSWFKIYLERAEVGRSNTFLHDDGWMEVNISMAKDSVKIRTEKKIEFYRKLAADHHQSEERLTAFKNIITFLQKKGKVYIVRIPAAQGITKIEDEKFPDFNNMMKSVALKYSIDYFNFSKDYGNYTYTDGNHMHKESSKVFSAQIADSILQSRRLK</sequence>
<protein>
    <recommendedName>
        <fullName evidence="3">SGNH/GDSL hydrolase family protein</fullName>
    </recommendedName>
</protein>
<accession>A0ABR8ZGA7</accession>
<proteinExistence type="predicted"/>
<dbReference type="Proteomes" id="UP000637299">
    <property type="component" value="Unassembled WGS sequence"/>
</dbReference>